<evidence type="ECO:0008006" key="4">
    <source>
        <dbReference type="Google" id="ProtNLM"/>
    </source>
</evidence>
<dbReference type="GO" id="GO:0043022">
    <property type="term" value="F:ribosome binding"/>
    <property type="evidence" value="ECO:0007669"/>
    <property type="project" value="TreeGrafter"/>
</dbReference>
<dbReference type="InterPro" id="IPR011488">
    <property type="entry name" value="TIF_2_asu"/>
</dbReference>
<dbReference type="Proteomes" id="UP000271889">
    <property type="component" value="Unassembled WGS sequence"/>
</dbReference>
<dbReference type="SUPFAM" id="SSF116742">
    <property type="entry name" value="eIF2alpha middle domain-like"/>
    <property type="match status" value="1"/>
</dbReference>
<keyword evidence="1" id="KW-0648">Protein biosynthesis</keyword>
<reference evidence="2 3" key="1">
    <citation type="submission" date="2018-11" db="EMBL/GenBank/DDBJ databases">
        <authorList>
            <consortium name="Pathogen Informatics"/>
        </authorList>
    </citation>
    <scope>NUCLEOTIDE SEQUENCE [LARGE SCALE GENOMIC DNA]</scope>
</reference>
<dbReference type="GO" id="GO:0003723">
    <property type="term" value="F:RNA binding"/>
    <property type="evidence" value="ECO:0007669"/>
    <property type="project" value="InterPro"/>
</dbReference>
<dbReference type="EMBL" id="UYRV01110255">
    <property type="protein sequence ID" value="VDN25878.1"/>
    <property type="molecule type" value="Genomic_DNA"/>
</dbReference>
<evidence type="ECO:0000256" key="1">
    <source>
        <dbReference type="ARBA" id="ARBA00022917"/>
    </source>
</evidence>
<dbReference type="AlphaFoldDB" id="A0A3P7MTJ5"/>
<dbReference type="InterPro" id="IPR024055">
    <property type="entry name" value="TIF2_asu_C"/>
</dbReference>
<dbReference type="OrthoDB" id="1685042at2759"/>
<dbReference type="Gene3D" id="3.30.70.1130">
    <property type="entry name" value="EIF_2_alpha"/>
    <property type="match status" value="2"/>
</dbReference>
<evidence type="ECO:0000313" key="2">
    <source>
        <dbReference type="EMBL" id="VDN25878.1"/>
    </source>
</evidence>
<dbReference type="GO" id="GO:0003743">
    <property type="term" value="F:translation initiation factor activity"/>
    <property type="evidence" value="ECO:0007669"/>
    <property type="project" value="InterPro"/>
</dbReference>
<gene>
    <name evidence="2" type="ORF">CGOC_LOCUS10228</name>
</gene>
<dbReference type="GO" id="GO:0033290">
    <property type="term" value="C:eukaryotic 48S preinitiation complex"/>
    <property type="evidence" value="ECO:0007669"/>
    <property type="project" value="TreeGrafter"/>
</dbReference>
<sequence>MIRVGRSECVVVIRVDKDKGYIDLSKRRVYSKDLILCEERFAKAKAINSILRHVAEQLGYDKDEQLEDLYMRTAWHFDRKEKKKAAAYDVFKRAIADPHVLDECDISPEIREALLEDIRKKLTPQAVKIRADIEVACFSYDGIDAIKEALIAGKNCSTDIMPIKFFSDPHVLDECDISPEIREALLEDIRKKLTPQAVKIRADIEVACFSYDGIDAIKEALIAGKNCSTDIMPIKINLIAAPHFVVTTQTLDREHGLTAVNDALNVVKETIEKYGGKFSIKEEARVVTDVDDNDIKKKL</sequence>
<organism evidence="2 3">
    <name type="scientific">Cylicostephanus goldi</name>
    <name type="common">Nematode worm</name>
    <dbReference type="NCBI Taxonomy" id="71465"/>
    <lineage>
        <taxon>Eukaryota</taxon>
        <taxon>Metazoa</taxon>
        <taxon>Ecdysozoa</taxon>
        <taxon>Nematoda</taxon>
        <taxon>Chromadorea</taxon>
        <taxon>Rhabditida</taxon>
        <taxon>Rhabditina</taxon>
        <taxon>Rhabditomorpha</taxon>
        <taxon>Strongyloidea</taxon>
        <taxon>Strongylidae</taxon>
        <taxon>Cylicostephanus</taxon>
    </lineage>
</organism>
<dbReference type="GO" id="GO:0005850">
    <property type="term" value="C:eukaryotic translation initiation factor 2 complex"/>
    <property type="evidence" value="ECO:0007669"/>
    <property type="project" value="TreeGrafter"/>
</dbReference>
<name>A0A3P7MTJ5_CYLGO</name>
<evidence type="ECO:0000313" key="3">
    <source>
        <dbReference type="Proteomes" id="UP000271889"/>
    </source>
</evidence>
<accession>A0A3P7MTJ5</accession>
<proteinExistence type="predicted"/>
<keyword evidence="3" id="KW-1185">Reference proteome</keyword>
<dbReference type="InterPro" id="IPR024054">
    <property type="entry name" value="TIF2_asu_middle_sf"/>
</dbReference>
<dbReference type="PANTHER" id="PTHR10602">
    <property type="entry name" value="EUKARYOTIC TRANSLATION INITIATION FACTOR 2 SUBUNIT 1"/>
    <property type="match status" value="1"/>
</dbReference>
<dbReference type="InterPro" id="IPR012340">
    <property type="entry name" value="NA-bd_OB-fold"/>
</dbReference>
<dbReference type="FunFam" id="1.10.150.190:FF:000001">
    <property type="entry name" value="Eukaryotic translation initiation factor 2 subunit 1"/>
    <property type="match status" value="1"/>
</dbReference>
<dbReference type="Pfam" id="PF07541">
    <property type="entry name" value="EIF_2_alpha"/>
    <property type="match status" value="2"/>
</dbReference>
<dbReference type="SUPFAM" id="SSF110993">
    <property type="entry name" value="eIF-2-alpha, C-terminal domain"/>
    <property type="match status" value="2"/>
</dbReference>
<dbReference type="PANTHER" id="PTHR10602:SF0">
    <property type="entry name" value="EUKARYOTIC TRANSLATION INITIATION FACTOR 2 SUBUNIT 1"/>
    <property type="match status" value="1"/>
</dbReference>
<dbReference type="Gene3D" id="2.40.50.140">
    <property type="entry name" value="Nucleic acid-binding proteins"/>
    <property type="match status" value="1"/>
</dbReference>
<feature type="non-terminal residue" evidence="2">
    <location>
        <position position="299"/>
    </location>
</feature>
<dbReference type="Gene3D" id="1.10.150.190">
    <property type="entry name" value="Translation initiation factor 2, subunit 1, domain 2"/>
    <property type="match status" value="1"/>
</dbReference>
<protein>
    <recommendedName>
        <fullName evidence="4">Eukaryotic translation initiation factor 2 subunit alpha</fullName>
    </recommendedName>
</protein>